<feature type="compositionally biased region" description="Basic and acidic residues" evidence="1">
    <location>
        <begin position="617"/>
        <end position="630"/>
    </location>
</feature>
<dbReference type="Gene3D" id="1.20.58.2190">
    <property type="match status" value="1"/>
</dbReference>
<accession>W1NQ89</accession>
<dbReference type="PROSITE" id="PS51397">
    <property type="entry name" value="WLM"/>
    <property type="match status" value="1"/>
</dbReference>
<sequence length="766" mass="86274">MEEEDIMSVTVIWRGKQITVEINSGSTVEELGQKLQIVTNVKPETMRLLVPRSTNNSSKLLLPFSHEHSKLSLQETAVLKGKSIRMMGVFSDEIEEVSHDSSKPDLRIAGFDEEEKRLRQRTFGRPQSSLRLPQGPYIFCDFRTLSIPGIQLNPLPTEALQRMHMLASDPGIVAIMNKHKWRVGIMTELAPVGYVGVSPKCILGYNKNHGEEISLRLRTDDLKGFRKYESIKKTLLHELAHMVHSEHDTNFYALDKQLNQEAVTLDWTKSKRHTLSGTSSKDDYEWETQIETVHHAPKLGGRNLNPGIHVRESSVAAAYIRLLKNSSDNVSEEPKKQADAMEIDSSNMNSSGFVNMGEPDPDDGDLVKSKKLTLGHEEPDPDDYCFPNSSIMKYKNTSLPDPGGFCDHKISEEPDPDDLCDHRQREDPDPDDLCDHRRREESNPDDLCDHRKREEPDPDDLCDHRTREEPDPDEFSTKKGILKHGSEPDPDDDEIHEEPDPDETNSKVLGNELKTSEPDPDDTGVSEAMAIEPDQDDAQDISEGFKPDPKEHLETQINEPDPDDFEKAVINEPDPDDSENAMASEPDPDDFDKAGTNEPDPDDTEMAGANEPDPDDSDKVGTNEPVRDDSENAETFQAEGMDMDELRRIQDSVTIVTTRLQSSIERLKAEASPFEAASVILTLFKIVRNVIEHPNEIKFKRLRKANPHFQKTVARYKAAMEVLVAIGFCEDVVLDEIGKAEPYLVLRRNDPGLLWLAKSSLELCIA</sequence>
<dbReference type="OrthoDB" id="49605at2759"/>
<dbReference type="InterPro" id="IPR036339">
    <property type="entry name" value="PUB-like_dom_sf"/>
</dbReference>
<name>W1NQ89_AMBTC</name>
<evidence type="ECO:0000313" key="4">
    <source>
        <dbReference type="Proteomes" id="UP000017836"/>
    </source>
</evidence>
<dbReference type="OMA" id="RMMGVFD"/>
<dbReference type="InterPro" id="IPR013536">
    <property type="entry name" value="WLM_dom"/>
</dbReference>
<evidence type="ECO:0000259" key="2">
    <source>
        <dbReference type="PROSITE" id="PS51397"/>
    </source>
</evidence>
<dbReference type="eggNOG" id="KOG4842">
    <property type="taxonomic scope" value="Eukaryota"/>
</dbReference>
<dbReference type="HOGENOM" id="CLU_028146_0_0_1"/>
<dbReference type="CDD" id="cd10463">
    <property type="entry name" value="PUB_WLM"/>
    <property type="match status" value="1"/>
</dbReference>
<dbReference type="Pfam" id="PF09409">
    <property type="entry name" value="PUB"/>
    <property type="match status" value="1"/>
</dbReference>
<dbReference type="SUPFAM" id="SSF54236">
    <property type="entry name" value="Ubiquitin-like"/>
    <property type="match status" value="1"/>
</dbReference>
<feature type="compositionally biased region" description="Acidic residues" evidence="1">
    <location>
        <begin position="488"/>
        <end position="503"/>
    </location>
</feature>
<feature type="domain" description="WLM" evidence="2">
    <location>
        <begin position="135"/>
        <end position="323"/>
    </location>
</feature>
<dbReference type="AlphaFoldDB" id="W1NQ89"/>
<feature type="compositionally biased region" description="Basic and acidic residues" evidence="1">
    <location>
        <begin position="419"/>
        <end position="469"/>
    </location>
</feature>
<dbReference type="InterPro" id="IPR000626">
    <property type="entry name" value="Ubiquitin-like_dom"/>
</dbReference>
<evidence type="ECO:0000313" key="3">
    <source>
        <dbReference type="EMBL" id="ERM96949.1"/>
    </source>
</evidence>
<dbReference type="EMBL" id="KI396637">
    <property type="protein sequence ID" value="ERM96949.1"/>
    <property type="molecule type" value="Genomic_DNA"/>
</dbReference>
<gene>
    <name evidence="3" type="ORF">AMTR_s00074p00152100</name>
</gene>
<dbReference type="InterPro" id="IPR029071">
    <property type="entry name" value="Ubiquitin-like_domsf"/>
</dbReference>
<protein>
    <recommendedName>
        <fullName evidence="2">WLM domain-containing protein</fullName>
    </recommendedName>
</protein>
<reference evidence="4" key="1">
    <citation type="journal article" date="2013" name="Science">
        <title>The Amborella genome and the evolution of flowering plants.</title>
        <authorList>
            <consortium name="Amborella Genome Project"/>
        </authorList>
    </citation>
    <scope>NUCLEOTIDE SEQUENCE [LARGE SCALE GENOMIC DNA]</scope>
</reference>
<feature type="compositionally biased region" description="Basic and acidic residues" evidence="1">
    <location>
        <begin position="543"/>
        <end position="554"/>
    </location>
</feature>
<dbReference type="Gene3D" id="3.10.20.90">
    <property type="entry name" value="Phosphatidylinositol 3-kinase Catalytic Subunit, Chain A, domain 1"/>
    <property type="match status" value="1"/>
</dbReference>
<dbReference type="STRING" id="13333.W1NQ89"/>
<proteinExistence type="predicted"/>
<feature type="region of interest" description="Disordered" evidence="1">
    <location>
        <begin position="405"/>
        <end position="640"/>
    </location>
</feature>
<keyword evidence="4" id="KW-1185">Reference proteome</keyword>
<dbReference type="SMART" id="SM00580">
    <property type="entry name" value="PUG"/>
    <property type="match status" value="1"/>
</dbReference>
<dbReference type="SUPFAM" id="SSF143503">
    <property type="entry name" value="PUG domain-like"/>
    <property type="match status" value="1"/>
</dbReference>
<dbReference type="Pfam" id="PF00240">
    <property type="entry name" value="ubiquitin"/>
    <property type="match status" value="1"/>
</dbReference>
<dbReference type="Pfam" id="PF08325">
    <property type="entry name" value="WLM"/>
    <property type="match status" value="1"/>
</dbReference>
<evidence type="ECO:0000256" key="1">
    <source>
        <dbReference type="SAM" id="MobiDB-lite"/>
    </source>
</evidence>
<dbReference type="Proteomes" id="UP000017836">
    <property type="component" value="Unassembled WGS sequence"/>
</dbReference>
<dbReference type="PANTHER" id="PTHR47796">
    <property type="entry name" value="ZINC METALLOPROTEINASE-LIKE PROTEIN"/>
    <property type="match status" value="1"/>
</dbReference>
<organism evidence="3 4">
    <name type="scientific">Amborella trichopoda</name>
    <dbReference type="NCBI Taxonomy" id="13333"/>
    <lineage>
        <taxon>Eukaryota</taxon>
        <taxon>Viridiplantae</taxon>
        <taxon>Streptophyta</taxon>
        <taxon>Embryophyta</taxon>
        <taxon>Tracheophyta</taxon>
        <taxon>Spermatophyta</taxon>
        <taxon>Magnoliopsida</taxon>
        <taxon>Amborellales</taxon>
        <taxon>Amborellaceae</taxon>
        <taxon>Amborella</taxon>
    </lineage>
</organism>
<feature type="region of interest" description="Disordered" evidence="1">
    <location>
        <begin position="327"/>
        <end position="387"/>
    </location>
</feature>
<dbReference type="Gramene" id="ERM96949">
    <property type="protein sequence ID" value="ERM96949"/>
    <property type="gene ID" value="AMTR_s00074p00152100"/>
</dbReference>
<dbReference type="PANTHER" id="PTHR47796:SF1">
    <property type="entry name" value="OS08G0500800 PROTEIN"/>
    <property type="match status" value="1"/>
</dbReference>
<dbReference type="MEROPS" id="M80.A02"/>
<dbReference type="InterPro" id="IPR018997">
    <property type="entry name" value="PUB_domain"/>
</dbReference>
<feature type="compositionally biased region" description="Polar residues" evidence="1">
    <location>
        <begin position="344"/>
        <end position="353"/>
    </location>
</feature>
<dbReference type="KEGG" id="atr:18424898"/>